<dbReference type="GO" id="GO:0070968">
    <property type="term" value="F:pyrroloquinoline quinone binding"/>
    <property type="evidence" value="ECO:0007669"/>
    <property type="project" value="UniProtKB-ARBA"/>
</dbReference>
<accession>I1XK71</accession>
<dbReference type="PATRIC" id="fig|754476.3.peg.1951"/>
<evidence type="ECO:0000256" key="4">
    <source>
        <dbReference type="ARBA" id="ARBA00022891"/>
    </source>
</evidence>
<feature type="binding site" evidence="8">
    <location>
        <position position="317"/>
    </location>
    <ligand>
        <name>Ca(2+)</name>
        <dbReference type="ChEBI" id="CHEBI:29108"/>
    </ligand>
</feature>
<dbReference type="GO" id="GO:0016614">
    <property type="term" value="F:oxidoreductase activity, acting on CH-OH group of donors"/>
    <property type="evidence" value="ECO:0007669"/>
    <property type="project" value="InterPro"/>
</dbReference>
<dbReference type="InterPro" id="IPR011047">
    <property type="entry name" value="Quinoprotein_ADH-like_sf"/>
</dbReference>
<dbReference type="STRING" id="754476.Q7A_1973"/>
<dbReference type="KEGG" id="mej:Q7A_1973"/>
<feature type="domain" description="Pyrrolo-quinoline quinone repeat" evidence="10">
    <location>
        <begin position="34"/>
        <end position="360"/>
    </location>
</feature>
<feature type="binding site" evidence="8">
    <location>
        <position position="275"/>
    </location>
    <ligand>
        <name>Ca(2+)</name>
        <dbReference type="ChEBI" id="CHEBI:29108"/>
    </ligand>
</feature>
<dbReference type="InterPro" id="IPR002372">
    <property type="entry name" value="PQQ_rpt_dom"/>
</dbReference>
<keyword evidence="3" id="KW-0732">Signal</keyword>
<comment type="cofactor">
    <cofactor evidence="7">
        <name>pyrroloquinoline quinone</name>
        <dbReference type="ChEBI" id="CHEBI:58442"/>
    </cofactor>
    <text evidence="7">Binds 1 PQQ group per subunit.</text>
</comment>
<evidence type="ECO:0000256" key="8">
    <source>
        <dbReference type="PIRSR" id="PIRSR617512-3"/>
    </source>
</evidence>
<evidence type="ECO:0000259" key="10">
    <source>
        <dbReference type="Pfam" id="PF01011"/>
    </source>
</evidence>
<dbReference type="OrthoDB" id="9794322at2"/>
<evidence type="ECO:0000256" key="1">
    <source>
        <dbReference type="ARBA" id="ARBA00008156"/>
    </source>
</evidence>
<dbReference type="eggNOG" id="COG4993">
    <property type="taxonomic scope" value="Bacteria"/>
</dbReference>
<reference evidence="11 12" key="1">
    <citation type="journal article" date="2012" name="J. Bacteriol.">
        <title>Complete genome sequences of Methylophaga sp. strain JAM1 and Methylophaga sp. strain JAM7.</title>
        <authorList>
            <person name="Villeneuve C."/>
            <person name="Martineau C."/>
            <person name="Mauffrey F."/>
            <person name="Villemur R."/>
        </authorList>
    </citation>
    <scope>NUCLEOTIDE SEQUENCE [LARGE SCALE GENOMIC DNA]</scope>
    <source>
        <strain evidence="11 12">JAM1</strain>
    </source>
</reference>
<dbReference type="InterPro" id="IPR018391">
    <property type="entry name" value="PQQ_b-propeller_rpt"/>
</dbReference>
<dbReference type="EMBL" id="CP003390">
    <property type="protein sequence ID" value="AFI84790.1"/>
    <property type="molecule type" value="Genomic_DNA"/>
</dbReference>
<evidence type="ECO:0000256" key="7">
    <source>
        <dbReference type="PIRSR" id="PIRSR617512-2"/>
    </source>
</evidence>
<keyword evidence="8" id="KW-0106">Calcium</keyword>
<evidence type="ECO:0000313" key="12">
    <source>
        <dbReference type="Proteomes" id="UP000009144"/>
    </source>
</evidence>
<keyword evidence="2 8" id="KW-0479">Metal-binding</keyword>
<keyword evidence="9" id="KW-1015">Disulfide bond</keyword>
<sequence>MKLKTLSIAMMGLAVPGLVAADELLEMQKNDNNWVMPAGDYANTRYSELTQITKDNVKDLNMAWSFSTGVLRGHEGNALVIDGTMYVHTPFPNIVYALDLNNDGAIKWKYEPKQNYDETVPVMCCDTVNRGLSYGDGKIFLNQADTTLVALDMETGEAVWSDKRDDPKVGATSTAAAHVFDDKIIVGISGGEFGVRGYVQAYDFDGNTVYKAYSTGPDDEMLVDPDKTMAMLKPVGKDSSLKSWQGDQWKIGGGTTWGWYSYDPDLNQFYYGSANPSTWNPVQRPGDNKWTMSLFGRDLDTGVAKWIYQMTPFDEWDYDGINENVLVDQKIKGKMRKMLVHFDRNGFAYTMDRETGELLVAEKFDPTVNWATGINIKTGLPDRVAKYSTARNGADVNTTGICPAAQGSKDMQPAAFSPRTGLFYVPTNHICMDYEPFEVEYVAGQPYVGATLSMYPPEGDTHMGNFIAWDAREGKIVWSNPERFSVWSGALATAGDVVFHGTLEGYIKAVDAQSGRELWRFKTPSGIIGNVNTYKHNNKQYISILSGVGGWAGIGMAIPSLENDTDGLGAVGAYKALSSWTNLGGVLSVFSL</sequence>
<gene>
    <name evidence="11" type="ordered locus">Q7A_1973</name>
</gene>
<dbReference type="GO" id="GO:0016020">
    <property type="term" value="C:membrane"/>
    <property type="evidence" value="ECO:0007669"/>
    <property type="project" value="InterPro"/>
</dbReference>
<comment type="similarity">
    <text evidence="1">Belongs to the bacterial PQQ dehydrogenase family.</text>
</comment>
<feature type="domain" description="Pyrrolo-quinoline quinone repeat" evidence="10">
    <location>
        <begin position="488"/>
        <end position="542"/>
    </location>
</feature>
<keyword evidence="5" id="KW-0560">Oxidoreductase</keyword>
<evidence type="ECO:0000313" key="11">
    <source>
        <dbReference type="EMBL" id="AFI84790.1"/>
    </source>
</evidence>
<dbReference type="GO" id="GO:0005509">
    <property type="term" value="F:calcium ion binding"/>
    <property type="evidence" value="ECO:0007669"/>
    <property type="project" value="InterPro"/>
</dbReference>
<dbReference type="AlphaFoldDB" id="I1XK71"/>
<dbReference type="PANTHER" id="PTHR32303">
    <property type="entry name" value="QUINOPROTEIN ALCOHOL DEHYDROGENASE (CYTOCHROME C)"/>
    <property type="match status" value="1"/>
</dbReference>
<keyword evidence="12" id="KW-1185">Reference proteome</keyword>
<feature type="binding site" evidence="7">
    <location>
        <position position="130"/>
    </location>
    <ligand>
        <name>pyrroloquinoline quinone</name>
        <dbReference type="ChEBI" id="CHEBI:58442"/>
    </ligand>
</feature>
<dbReference type="SUPFAM" id="SSF50998">
    <property type="entry name" value="Quinoprotein alcohol dehydrogenase-like"/>
    <property type="match status" value="1"/>
</dbReference>
<feature type="active site" description="Proton acceptor" evidence="6">
    <location>
        <position position="317"/>
    </location>
</feature>
<feature type="binding site" evidence="7">
    <location>
        <position position="255"/>
    </location>
    <ligand>
        <name>pyrroloquinoline quinone</name>
        <dbReference type="ChEBI" id="CHEBI:58442"/>
    </ligand>
</feature>
<keyword evidence="4 7" id="KW-0634">PQQ</keyword>
<feature type="disulfide bond" evidence="9">
    <location>
        <begin position="124"/>
        <end position="125"/>
    </location>
</feature>
<dbReference type="Proteomes" id="UP000009144">
    <property type="component" value="Chromosome"/>
</dbReference>
<organism evidence="11 12">
    <name type="scientific">Methylophaga nitratireducenticrescens</name>
    <dbReference type="NCBI Taxonomy" id="754476"/>
    <lineage>
        <taxon>Bacteria</taxon>
        <taxon>Pseudomonadati</taxon>
        <taxon>Pseudomonadota</taxon>
        <taxon>Gammaproteobacteria</taxon>
        <taxon>Thiotrichales</taxon>
        <taxon>Piscirickettsiaceae</taxon>
        <taxon>Methylophaga</taxon>
    </lineage>
</organism>
<reference evidence="11 12" key="2">
    <citation type="journal article" date="2013" name="Int. J. Syst. Evol. Microbiol.">
        <title>Methylophaga nitratireducenticrescens sp. nov. and Methylophaga frappieri sp. nov., isolated from the biofilm of the methanol-fed denitrification system treating the seawater at the Montreal Biodome.</title>
        <authorList>
            <person name="Villeneuve C."/>
            <person name="Martineau C."/>
            <person name="Mauffrey F."/>
            <person name="Villemur R."/>
        </authorList>
    </citation>
    <scope>NUCLEOTIDE SEQUENCE [LARGE SCALE GENOMIC DNA]</scope>
    <source>
        <strain evidence="11 12">JAM1</strain>
    </source>
</reference>
<dbReference type="Gene3D" id="2.140.10.10">
    <property type="entry name" value="Quinoprotein alcohol dehydrogenase-like superfamily"/>
    <property type="match status" value="1"/>
</dbReference>
<proteinExistence type="inferred from homology"/>
<dbReference type="RefSeq" id="WP_014707159.1">
    <property type="nucleotide sequence ID" value="NC_017857.3"/>
</dbReference>
<dbReference type="FunFam" id="2.140.10.10:FF:000003">
    <property type="entry name" value="Methanol dehydrogenase, large subunit"/>
    <property type="match status" value="1"/>
</dbReference>
<feature type="binding site" evidence="7">
    <location>
        <position position="75"/>
    </location>
    <ligand>
        <name>pyrroloquinoline quinone</name>
        <dbReference type="ChEBI" id="CHEBI:58442"/>
    </ligand>
</feature>
<name>I1XK71_METNJ</name>
<dbReference type="HOGENOM" id="CLU_018478_0_0_6"/>
<dbReference type="PANTHER" id="PTHR32303:SF4">
    <property type="entry name" value="QUINOPROTEIN GLUCOSE DEHYDROGENASE"/>
    <property type="match status" value="1"/>
</dbReference>
<dbReference type="InterPro" id="IPR017512">
    <property type="entry name" value="PQQ_MeOH/EtOH_DH"/>
</dbReference>
<evidence type="ECO:0000256" key="2">
    <source>
        <dbReference type="ARBA" id="ARBA00022723"/>
    </source>
</evidence>
<dbReference type="Pfam" id="PF01011">
    <property type="entry name" value="PQQ"/>
    <property type="match status" value="2"/>
</dbReference>
<dbReference type="CDD" id="cd10278">
    <property type="entry name" value="PQQ_MDH"/>
    <property type="match status" value="1"/>
</dbReference>
<protein>
    <submittedName>
        <fullName evidence="11">Methanol dehydrogenase large subunit protein</fullName>
    </submittedName>
</protein>
<feature type="binding site" evidence="7">
    <location>
        <position position="174"/>
    </location>
    <ligand>
        <name>pyrroloquinoline quinone</name>
        <dbReference type="ChEBI" id="CHEBI:58442"/>
    </ligand>
</feature>
<evidence type="ECO:0000256" key="3">
    <source>
        <dbReference type="ARBA" id="ARBA00022729"/>
    </source>
</evidence>
<feature type="binding site" evidence="8">
    <location>
        <position position="192"/>
    </location>
    <ligand>
        <name>Ca(2+)</name>
        <dbReference type="ChEBI" id="CHEBI:29108"/>
    </ligand>
</feature>
<comment type="cofactor">
    <cofactor evidence="8">
        <name>Ca(2+)</name>
        <dbReference type="ChEBI" id="CHEBI:29108"/>
    </cofactor>
    <text evidence="8">Binds 1 Ca(2+) ion per subunit.</text>
</comment>
<dbReference type="GO" id="GO:0020037">
    <property type="term" value="F:heme binding"/>
    <property type="evidence" value="ECO:0007669"/>
    <property type="project" value="UniProtKB-ARBA"/>
</dbReference>
<evidence type="ECO:0000256" key="5">
    <source>
        <dbReference type="ARBA" id="ARBA00023002"/>
    </source>
</evidence>
<dbReference type="NCBIfam" id="TIGR03075">
    <property type="entry name" value="PQQ_enz_alc_DH"/>
    <property type="match status" value="1"/>
</dbReference>
<dbReference type="SMART" id="SM00564">
    <property type="entry name" value="PQQ"/>
    <property type="match status" value="3"/>
</dbReference>
<evidence type="ECO:0000256" key="9">
    <source>
        <dbReference type="PIRSR" id="PIRSR617512-4"/>
    </source>
</evidence>
<evidence type="ECO:0000256" key="6">
    <source>
        <dbReference type="PIRSR" id="PIRSR617512-1"/>
    </source>
</evidence>